<dbReference type="GO" id="GO:0005524">
    <property type="term" value="F:ATP binding"/>
    <property type="evidence" value="ECO:0007669"/>
    <property type="project" value="UniProtKB-KW"/>
</dbReference>
<feature type="domain" description="GHMP kinase C-terminal" evidence="11">
    <location>
        <begin position="258"/>
        <end position="309"/>
    </location>
</feature>
<dbReference type="PANTHER" id="PTHR43290:SF2">
    <property type="entry name" value="MEVALONATE KINASE"/>
    <property type="match status" value="1"/>
</dbReference>
<dbReference type="PRINTS" id="PR00959">
    <property type="entry name" value="MEVGALKINASE"/>
</dbReference>
<evidence type="ECO:0000256" key="3">
    <source>
        <dbReference type="ARBA" id="ARBA00022679"/>
    </source>
</evidence>
<evidence type="ECO:0000256" key="1">
    <source>
        <dbReference type="ARBA" id="ARBA00022490"/>
    </source>
</evidence>
<dbReference type="SUPFAM" id="SSF54211">
    <property type="entry name" value="Ribosomal protein S5 domain 2-like"/>
    <property type="match status" value="1"/>
</dbReference>
<keyword evidence="3" id="KW-0808">Transferase</keyword>
<dbReference type="Pfam" id="PF00288">
    <property type="entry name" value="GHMP_kinases_N"/>
    <property type="match status" value="1"/>
</dbReference>
<dbReference type="UniPathway" id="UPA00057">
    <property type="reaction ID" value="UER00098"/>
</dbReference>
<evidence type="ECO:0000256" key="5">
    <source>
        <dbReference type="ARBA" id="ARBA00022777"/>
    </source>
</evidence>
<keyword evidence="2" id="KW-0444">Lipid biosynthesis</keyword>
<keyword evidence="5 12" id="KW-0418">Kinase</keyword>
<keyword evidence="1" id="KW-0963">Cytoplasm</keyword>
<dbReference type="InterPro" id="IPR013750">
    <property type="entry name" value="GHMP_kinase_C_dom"/>
</dbReference>
<dbReference type="AlphaFoldDB" id="A0A6F8PX64"/>
<dbReference type="Proteomes" id="UP000501726">
    <property type="component" value="Chromosome"/>
</dbReference>
<dbReference type="InterPro" id="IPR020568">
    <property type="entry name" value="Ribosomal_Su5_D2-typ_SF"/>
</dbReference>
<name>A0A6F8PX64_9GAMM</name>
<comment type="pathway">
    <text evidence="9">Isoprenoid biosynthesis; isopentenyl diphosphate biosynthesis via mevalonate pathway; isopentenyl diphosphate from (R)-mevalonate: step 1/3.</text>
</comment>
<evidence type="ECO:0000313" key="13">
    <source>
        <dbReference type="Proteomes" id="UP000501726"/>
    </source>
</evidence>
<dbReference type="InterPro" id="IPR014721">
    <property type="entry name" value="Ribsml_uS5_D2-typ_fold_subgr"/>
</dbReference>
<feature type="domain" description="GHMP kinase N-terminal" evidence="10">
    <location>
        <begin position="72"/>
        <end position="158"/>
    </location>
</feature>
<dbReference type="SUPFAM" id="SSF55060">
    <property type="entry name" value="GHMP Kinase, C-terminal domain"/>
    <property type="match status" value="1"/>
</dbReference>
<dbReference type="GO" id="GO:0019287">
    <property type="term" value="P:isopentenyl diphosphate biosynthetic process, mevalonate pathway"/>
    <property type="evidence" value="ECO:0007669"/>
    <property type="project" value="UniProtKB-UniPathway"/>
</dbReference>
<evidence type="ECO:0000256" key="4">
    <source>
        <dbReference type="ARBA" id="ARBA00022741"/>
    </source>
</evidence>
<dbReference type="InterPro" id="IPR006204">
    <property type="entry name" value="GHMP_kinase_N_dom"/>
</dbReference>
<keyword evidence="6" id="KW-0067">ATP-binding</keyword>
<dbReference type="RefSeq" id="WP_173273392.1">
    <property type="nucleotide sequence ID" value="NZ_AP021889.1"/>
</dbReference>
<dbReference type="InterPro" id="IPR006205">
    <property type="entry name" value="Mev_gal_kin"/>
</dbReference>
<evidence type="ECO:0000256" key="8">
    <source>
        <dbReference type="ARBA" id="ARBA00023098"/>
    </source>
</evidence>
<dbReference type="GO" id="GO:0005737">
    <property type="term" value="C:cytoplasm"/>
    <property type="evidence" value="ECO:0007669"/>
    <property type="project" value="InterPro"/>
</dbReference>
<evidence type="ECO:0000256" key="7">
    <source>
        <dbReference type="ARBA" id="ARBA00022842"/>
    </source>
</evidence>
<evidence type="ECO:0000256" key="9">
    <source>
        <dbReference type="ARBA" id="ARBA00029438"/>
    </source>
</evidence>
<sequence>MPKFISKAPANSMLLGEHSVVYGYPALACALDQWIEIEWQARDDQALLIFSSLAQQSTTLSALECHPKLQFIGQACKAFQTQLLAQNHGWELRVKSQFSATIGLGSSAAVLAATLVGLNHITDAHYSKFELWEIGKAIIVDIQGRGSATDLAAALFGGVVYFQPPTADQRLKIDVLSINMDILLVYCGYKTPTAEVLASVAEHWQTQPEALQSLYQQMGAITKTAHQALSNQNLPIFYDSFRHYQCLLETLGVSDITLDFLVEQLRACPLVWATKISGSGLGDCVLAIGEVYSKHRPQQVSNALTEYCAESEILCNYQQIQLPISPLGTHIHSLTESH</sequence>
<organism evidence="12 13">
    <name type="scientific">Thiosulfatimonas sediminis</name>
    <dbReference type="NCBI Taxonomy" id="2675054"/>
    <lineage>
        <taxon>Bacteria</taxon>
        <taxon>Pseudomonadati</taxon>
        <taxon>Pseudomonadota</taxon>
        <taxon>Gammaproteobacteria</taxon>
        <taxon>Thiotrichales</taxon>
        <taxon>Piscirickettsiaceae</taxon>
        <taxon>Thiosulfatimonas</taxon>
    </lineage>
</organism>
<evidence type="ECO:0000259" key="10">
    <source>
        <dbReference type="Pfam" id="PF00288"/>
    </source>
</evidence>
<reference evidence="13" key="1">
    <citation type="submission" date="2019-11" db="EMBL/GenBank/DDBJ databases">
        <title>Isolation and characterization of two novel species in the genus Thiomicrorhabdus.</title>
        <authorList>
            <person name="Mochizuki J."/>
            <person name="Kojima H."/>
            <person name="Fukui M."/>
        </authorList>
    </citation>
    <scope>NUCLEOTIDE SEQUENCE [LARGE SCALE GENOMIC DNA]</scope>
    <source>
        <strain evidence="13">aks77</strain>
    </source>
</reference>
<proteinExistence type="predicted"/>
<dbReference type="InterPro" id="IPR036554">
    <property type="entry name" value="GHMP_kinase_C_sf"/>
</dbReference>
<protein>
    <submittedName>
        <fullName evidence="12">Mevalonate kinase</fullName>
    </submittedName>
</protein>
<dbReference type="PANTHER" id="PTHR43290">
    <property type="entry name" value="MEVALONATE KINASE"/>
    <property type="match status" value="1"/>
</dbReference>
<evidence type="ECO:0000259" key="11">
    <source>
        <dbReference type="Pfam" id="PF08544"/>
    </source>
</evidence>
<keyword evidence="7" id="KW-0460">Magnesium</keyword>
<dbReference type="Gene3D" id="3.30.230.10">
    <property type="match status" value="1"/>
</dbReference>
<dbReference type="KEGG" id="tse:THMIRHAS_19670"/>
<evidence type="ECO:0000256" key="6">
    <source>
        <dbReference type="ARBA" id="ARBA00022840"/>
    </source>
</evidence>
<dbReference type="EMBL" id="AP021889">
    <property type="protein sequence ID" value="BBP46594.1"/>
    <property type="molecule type" value="Genomic_DNA"/>
</dbReference>
<keyword evidence="4" id="KW-0547">Nucleotide-binding</keyword>
<dbReference type="GO" id="GO:0004496">
    <property type="term" value="F:mevalonate kinase activity"/>
    <property type="evidence" value="ECO:0007669"/>
    <property type="project" value="InterPro"/>
</dbReference>
<gene>
    <name evidence="12" type="ORF">THMIRHAS_19670</name>
</gene>
<evidence type="ECO:0000256" key="2">
    <source>
        <dbReference type="ARBA" id="ARBA00022516"/>
    </source>
</evidence>
<accession>A0A6F8PX64</accession>
<dbReference type="Gene3D" id="3.30.70.890">
    <property type="entry name" value="GHMP kinase, C-terminal domain"/>
    <property type="match status" value="1"/>
</dbReference>
<dbReference type="Pfam" id="PF08544">
    <property type="entry name" value="GHMP_kinases_C"/>
    <property type="match status" value="1"/>
</dbReference>
<keyword evidence="8" id="KW-0443">Lipid metabolism</keyword>
<evidence type="ECO:0000313" key="12">
    <source>
        <dbReference type="EMBL" id="BBP46594.1"/>
    </source>
</evidence>
<keyword evidence="13" id="KW-1185">Reference proteome</keyword>